<feature type="region of interest" description="Disordered" evidence="1">
    <location>
        <begin position="223"/>
        <end position="247"/>
    </location>
</feature>
<dbReference type="SUPFAM" id="SSF56672">
    <property type="entry name" value="DNA/RNA polymerases"/>
    <property type="match status" value="2"/>
</dbReference>
<comment type="caution">
    <text evidence="3">The sequence shown here is derived from an EMBL/GenBank/DDBJ whole genome shotgun (WGS) entry which is preliminary data.</text>
</comment>
<dbReference type="PROSITE" id="PS50878">
    <property type="entry name" value="RT_POL"/>
    <property type="match status" value="1"/>
</dbReference>
<dbReference type="Gene3D" id="3.60.10.10">
    <property type="entry name" value="Endonuclease/exonuclease/phosphatase"/>
    <property type="match status" value="1"/>
</dbReference>
<dbReference type="PANTHER" id="PTHR46890:SF50">
    <property type="entry name" value="RNA-DIRECTED DNA POLYMERASE, EUKARYOTA, REVERSE TRANSCRIPTASE ZINC-BINDING DOMAIN PROTEIN-RELATED"/>
    <property type="match status" value="1"/>
</dbReference>
<dbReference type="InterPro" id="IPR057670">
    <property type="entry name" value="SH3_retrovirus"/>
</dbReference>
<sequence>MGQGYEDHLVTHEADILKDDRVQWRKIDAQLCSVLWQSVDPKILLHLRAYKTCFKFWNQAKGLYTNDIQHLYKVASFIVNVRQQDMNLSTYIGQIASLKEEFLTVMPLTTNVGDQRTQIDKFFMVLTLIGLRPDLETVHNQILGSSSVPSLDDVFARLLRISSTQTLPSNNTSDSSVLVSQTNSRGGHSGNRGRGQRPHCTYCNKLGHTRDRCYQLHGWPPRTAHVAQPSDPRPPQPPNSSTSQGISLTDSEYDDYLRYQATKSASVAQTDNASACLTHTSSLGPWILNSGASDHISGIGLAHPLPSLPLTSVLYTPEYSFNLIPINKITRTLNCSITFSDKFVTLQDQSTGKTIGIGRESQGLYHLTSPSTPAVCISTDAPLLIHSRLGHPSLSKFQKMVPRFSSLSSLVCESYQLGKHTRVSFPKRLNNRAKSPFELVHTDDKLSAKATKCIFLGYSRLQKGYRCYSSETHRYFLSADVTFFEDSPFFSTSESLPVSEVLPLSIISPPDVVPSRPLQVYHRRHRVVVPPSLAKVPADSLPIPSVSPAPALPPSADLPIALRKEHPEALSHPSWRQAMVDEMVALHSNGTWDLVVLPSDKSTIGCRWVYTVKVGPNGQVDRLKARLVAKGYTQVYGSDYGDIFSLVAKIASVRLLLSMAGESGLVCRLRRSLYGLKQSPRAWFSRFSSVVQEFDMFRNTADHSVFYHHNSSVQCIYLVVYVYDIVITGSDQNGIQKLKQHLFTHFQTKDLGKLKYFLRIEIAQSSSHVVLSQRKYALDILEETGMLDCKPIDTPMVPNVKLIPGQGEPLRDPGRYRRLVGKLNYLTITRPDISFLVSVVSQFLHSPCDSHWDAVIRILRYIKNTPGQGVLYDNRGHTQVVGYTDADWVGSPTDRRFTSGYCVFIGGGKLRGIIMERSKGFSNWIRFGEFGLRCLLGGVEACCREDKFGKVIKTWEEEGRKFRLELRANGAGRFILCSVRDLEAKRFSLVFPEGRGLIGGWVLIAEKLRSLGIHLLDENKAGVGLVGAKEGRRVEEKKKGEENTRSFVEVAKAKAGRIGDAVWIQLGGRALKGRDEQLGRCLVGRWETEDKQCPNLDCLKLWGRSLWNLKGGVRFSYLGGTYFLAEFELAEEAERVLRRGNRRVQDKHFQLERWGPEAGCFRHGVHKNLCWVRAVGLPLNFWNQEVFRKLGDSCGGLVAVDEDTTNFSQLQWARFLVKSDGKDLPGALNLVVGSLCFAIQLWWEVPPWVSVTVPAQGRERLQGRDEGCLASHVGSSVGPSRVQGTMAAGEVDSEEQVGADTVEYGRGMAGGTEAGEDVDGKGKGAAEEVGFTSEGVGLRGKGSGPKEYWAESSCSKEGGLRGLGQGVAQMGQDDGFMKARAPAFQSSCEELRLIEAIVGAALWTEGGGKTGADEALLEEVSRYSLPENCSLLSFGDRGLLSSSSSFCGEKNEDVMAVRDLVALEGPYVVNEEGRADPLRIIEVDGREREISFDMEKNIKGSKGGEMTVEVTGRVSEEDNRSVLGSWMNGDFINLCKCLVKGEGLIKMDVMKLRVLSWNVRGANDSEKRKVIKALIKSQKVDVVCLQETKIQEMSRMIVRSLGVGRCLDWKVLNSRGASGGVLVFWDKRVLHLLEAEVGNFSVSCRFKNCEDGFCWLFSGVYGPSLMKEREDFWAELGAVRGLWSDPWCVAGDFNVVRFPVESSRGGRLSASMRRFSEIMEDLMLRDLPLQGGSFTWKGGLNNQSHSRLDRFLISNEWEDHFSGSVQYVLPKPTSDHFPILLDGGGVRSGPMPFKFENMWLKEEGFKEKMQGWWVGLNCSGSASYVLVSKLKALKSLLRDWNKLEFGKVEVNKALALSQVDFWDKMELSRTLSVQEVDAKRGAKEDFKKWALMEEISWRQKSREVWLSEGDRNTKFFHKMANAHRRGNMLSRVKINGVWLTKENEVKEGVVNEFKTMLSSAGGWRPSLRGLSFERLEAVDAASLEEPFSEQEVMEALKGFCGDKAPGPDGFSMAFWQSSWEFVKEEVLGFFREFHNHGRFVKSLNATFIVLIPKKGGAEDLRDFRPISLVGGLYKWLAKVLANRLKRVVGKVVSKAQNAFVQGRQILDAVLVANEVLDSVLKNKEEAVMCKLDIEKAYDHVECFSVLVNGSSSGFFQSSRGLRQGDPLSPYLFVLVMEAFSSLLRKAVAGGFVSACKARSRGGEGVNVSHLWFADDTLVFYGASKVQLLHLNWILMWFEAMSGLRINLDKSELIPVGCVNNVEELAAAIGCKVGSLPTSYLGLPLGGQYRSRAVWDGVEERMRKNWLDGRANTYPKEAGLL</sequence>
<evidence type="ECO:0000313" key="4">
    <source>
        <dbReference type="Proteomes" id="UP000288805"/>
    </source>
</evidence>
<reference evidence="3 4" key="1">
    <citation type="journal article" date="2018" name="PLoS Genet.">
        <title>Population sequencing reveals clonal diversity and ancestral inbreeding in the grapevine cultivar Chardonnay.</title>
        <authorList>
            <person name="Roach M.J."/>
            <person name="Johnson D.L."/>
            <person name="Bohlmann J."/>
            <person name="van Vuuren H.J."/>
            <person name="Jones S.J."/>
            <person name="Pretorius I.S."/>
            <person name="Schmidt S.A."/>
            <person name="Borneman A.R."/>
        </authorList>
    </citation>
    <scope>NUCLEOTIDE SEQUENCE [LARGE SCALE GENOMIC DNA]</scope>
    <source>
        <strain evidence="4">cv. Chardonnay</strain>
        <tissue evidence="3">Leaf</tissue>
    </source>
</reference>
<proteinExistence type="predicted"/>
<feature type="region of interest" description="Disordered" evidence="1">
    <location>
        <begin position="166"/>
        <end position="198"/>
    </location>
</feature>
<protein>
    <submittedName>
        <fullName evidence="3">Retrovirus-related Pol polyprotein from transposon RE1</fullName>
    </submittedName>
</protein>
<evidence type="ECO:0000313" key="3">
    <source>
        <dbReference type="EMBL" id="RVX18068.1"/>
    </source>
</evidence>
<dbReference type="InterPro" id="IPR000477">
    <property type="entry name" value="RT_dom"/>
</dbReference>
<dbReference type="CDD" id="cd01650">
    <property type="entry name" value="RT_nLTR_like"/>
    <property type="match status" value="1"/>
</dbReference>
<dbReference type="InterPro" id="IPR052343">
    <property type="entry name" value="Retrotransposon-Effector_Assoc"/>
</dbReference>
<dbReference type="SUPFAM" id="SSF56219">
    <property type="entry name" value="DNase I-like"/>
    <property type="match status" value="1"/>
</dbReference>
<dbReference type="InterPro" id="IPR013103">
    <property type="entry name" value="RVT_2"/>
</dbReference>
<dbReference type="InterPro" id="IPR025724">
    <property type="entry name" value="GAG-pre-integrase_dom"/>
</dbReference>
<dbReference type="Proteomes" id="UP000288805">
    <property type="component" value="Unassembled WGS sequence"/>
</dbReference>
<dbReference type="InterPro" id="IPR025558">
    <property type="entry name" value="DUF4283"/>
</dbReference>
<dbReference type="InterPro" id="IPR036691">
    <property type="entry name" value="Endo/exonu/phosph_ase_sf"/>
</dbReference>
<evidence type="ECO:0000256" key="1">
    <source>
        <dbReference type="SAM" id="MobiDB-lite"/>
    </source>
</evidence>
<dbReference type="InterPro" id="IPR005135">
    <property type="entry name" value="Endo/exonuclease/phosphatase"/>
</dbReference>
<dbReference type="EMBL" id="QGNW01000012">
    <property type="protein sequence ID" value="RVX18068.1"/>
    <property type="molecule type" value="Genomic_DNA"/>
</dbReference>
<evidence type="ECO:0000259" key="2">
    <source>
        <dbReference type="PROSITE" id="PS50878"/>
    </source>
</evidence>
<dbReference type="Pfam" id="PF25597">
    <property type="entry name" value="SH3_retrovirus"/>
    <property type="match status" value="1"/>
</dbReference>
<dbReference type="InterPro" id="IPR043502">
    <property type="entry name" value="DNA/RNA_pol_sf"/>
</dbReference>
<name>A0A438KA36_VITVI</name>
<dbReference type="GO" id="GO:0003824">
    <property type="term" value="F:catalytic activity"/>
    <property type="evidence" value="ECO:0007669"/>
    <property type="project" value="InterPro"/>
</dbReference>
<dbReference type="Pfam" id="PF13976">
    <property type="entry name" value="gag_pre-integrs"/>
    <property type="match status" value="1"/>
</dbReference>
<organism evidence="3 4">
    <name type="scientific">Vitis vinifera</name>
    <name type="common">Grape</name>
    <dbReference type="NCBI Taxonomy" id="29760"/>
    <lineage>
        <taxon>Eukaryota</taxon>
        <taxon>Viridiplantae</taxon>
        <taxon>Streptophyta</taxon>
        <taxon>Embryophyta</taxon>
        <taxon>Tracheophyta</taxon>
        <taxon>Spermatophyta</taxon>
        <taxon>Magnoliopsida</taxon>
        <taxon>eudicotyledons</taxon>
        <taxon>Gunneridae</taxon>
        <taxon>Pentapetalae</taxon>
        <taxon>rosids</taxon>
        <taxon>Vitales</taxon>
        <taxon>Vitaceae</taxon>
        <taxon>Viteae</taxon>
        <taxon>Vitis</taxon>
    </lineage>
</organism>
<dbReference type="Pfam" id="PF03372">
    <property type="entry name" value="Exo_endo_phos"/>
    <property type="match status" value="1"/>
</dbReference>
<feature type="compositionally biased region" description="Polar residues" evidence="1">
    <location>
        <begin position="166"/>
        <end position="182"/>
    </location>
</feature>
<dbReference type="Pfam" id="PF00078">
    <property type="entry name" value="RVT_1"/>
    <property type="match status" value="1"/>
</dbReference>
<dbReference type="Pfam" id="PF07727">
    <property type="entry name" value="RVT_2"/>
    <property type="match status" value="1"/>
</dbReference>
<dbReference type="Pfam" id="PF14111">
    <property type="entry name" value="DUF4283"/>
    <property type="match status" value="1"/>
</dbReference>
<dbReference type="PANTHER" id="PTHR46890">
    <property type="entry name" value="NON-LTR RETROLELEMENT REVERSE TRANSCRIPTASE-LIKE PROTEIN-RELATED"/>
    <property type="match status" value="1"/>
</dbReference>
<accession>A0A438KA36</accession>
<feature type="domain" description="Reverse transcriptase" evidence="2">
    <location>
        <begin position="2032"/>
        <end position="2284"/>
    </location>
</feature>
<gene>
    <name evidence="3" type="primary">RE1_1752</name>
    <name evidence="3" type="ORF">CK203_004319</name>
</gene>